<dbReference type="Proteomes" id="UP000070456">
    <property type="component" value="Unassembled WGS sequence"/>
</dbReference>
<dbReference type="GO" id="GO:0000310">
    <property type="term" value="F:xanthine phosphoribosyltransferase activity"/>
    <property type="evidence" value="ECO:0007669"/>
    <property type="project" value="UniProtKB-UniRule"/>
</dbReference>
<comment type="pathway">
    <text evidence="6">Purine metabolism; XMP biosynthesis via salvage pathway; XMP from xanthine: step 1/1.</text>
</comment>
<dbReference type="Gene3D" id="3.40.50.2020">
    <property type="match status" value="1"/>
</dbReference>
<dbReference type="HAMAP" id="MF_01184">
    <property type="entry name" value="XPRTase"/>
    <property type="match status" value="1"/>
</dbReference>
<dbReference type="OrthoDB" id="9790678at2"/>
<dbReference type="AlphaFoldDB" id="A0A140LDM6"/>
<comment type="caution">
    <text evidence="9">The sequence shown here is derived from an EMBL/GenBank/DDBJ whole genome shotgun (WGS) entry which is preliminary data.</text>
</comment>
<dbReference type="PROSITE" id="PS00389">
    <property type="entry name" value="ATPASE_DELTA"/>
    <property type="match status" value="1"/>
</dbReference>
<sequence length="189" mass="20475">MDALKEKIKREGEIISSSILKVDSFLNHQIDAGFIMEIGRELANRFCDEGITKVITIEASGIAPALSTAAVLGVPLVFAKKTKAATMDTEVYVEQVKSFTRGTVYDIKVAKKFLNKEDKVLIIDDFLAYGHAALGLVQIVKKSGADLAGVGIVIEKGFQSGGKLLRDQGIRVESLAVVESMEGNEIIFK</sequence>
<comment type="subcellular location">
    <subcellularLocation>
        <location evidence="6">Cytoplasm</location>
    </subcellularLocation>
</comment>
<feature type="binding site" evidence="6">
    <location>
        <begin position="128"/>
        <end position="132"/>
    </location>
    <ligand>
        <name>5-phospho-alpha-D-ribose 1-diphosphate</name>
        <dbReference type="ChEBI" id="CHEBI:58017"/>
    </ligand>
</feature>
<evidence type="ECO:0000256" key="4">
    <source>
        <dbReference type="ARBA" id="ARBA00022726"/>
    </source>
</evidence>
<dbReference type="GO" id="GO:0032265">
    <property type="term" value="P:XMP salvage"/>
    <property type="evidence" value="ECO:0007669"/>
    <property type="project" value="UniProtKB-UniRule"/>
</dbReference>
<dbReference type="NCBIfam" id="TIGR01744">
    <property type="entry name" value="XPRTase"/>
    <property type="match status" value="1"/>
</dbReference>
<dbReference type="STRING" id="520762.AN619_01770"/>
<evidence type="ECO:0000256" key="7">
    <source>
        <dbReference type="NCBIfam" id="TIGR01744"/>
    </source>
</evidence>
<dbReference type="UniPathway" id="UPA00602">
    <property type="reaction ID" value="UER00658"/>
</dbReference>
<feature type="binding site" evidence="6">
    <location>
        <position position="27"/>
    </location>
    <ligand>
        <name>xanthine</name>
        <dbReference type="ChEBI" id="CHEBI:17712"/>
    </ligand>
</feature>
<reference evidence="9 10" key="1">
    <citation type="submission" date="2015-12" db="EMBL/GenBank/DDBJ databases">
        <title>Draft genome sequence of the thermoanaerobe Thermotalea metallivorans, an isolate from the runoff channel of the Great Artesian Basin, Australia.</title>
        <authorList>
            <person name="Patel B.K."/>
        </authorList>
    </citation>
    <scope>NUCLEOTIDE SEQUENCE [LARGE SCALE GENOMIC DNA]</scope>
    <source>
        <strain evidence="9 10">B2-1</strain>
    </source>
</reference>
<dbReference type="InterPro" id="IPR000836">
    <property type="entry name" value="PRTase_dom"/>
</dbReference>
<dbReference type="EC" id="2.4.2.22" evidence="6 7"/>
<dbReference type="InterPro" id="IPR010079">
    <property type="entry name" value="Xanthine_PRibTrfase"/>
</dbReference>
<organism evidence="9 10">
    <name type="scientific">Thermotalea metallivorans</name>
    <dbReference type="NCBI Taxonomy" id="520762"/>
    <lineage>
        <taxon>Bacteria</taxon>
        <taxon>Bacillati</taxon>
        <taxon>Bacillota</taxon>
        <taxon>Clostridia</taxon>
        <taxon>Peptostreptococcales</taxon>
        <taxon>Thermotaleaceae</taxon>
        <taxon>Thermotalea</taxon>
    </lineage>
</organism>
<comment type="catalytic activity">
    <reaction evidence="6">
        <text>XMP + diphosphate = xanthine + 5-phospho-alpha-D-ribose 1-diphosphate</text>
        <dbReference type="Rhea" id="RHEA:10800"/>
        <dbReference type="ChEBI" id="CHEBI:17712"/>
        <dbReference type="ChEBI" id="CHEBI:33019"/>
        <dbReference type="ChEBI" id="CHEBI:57464"/>
        <dbReference type="ChEBI" id="CHEBI:58017"/>
        <dbReference type="EC" id="2.4.2.22"/>
    </reaction>
</comment>
<evidence type="ECO:0000259" key="8">
    <source>
        <dbReference type="Pfam" id="PF00156"/>
    </source>
</evidence>
<dbReference type="PATRIC" id="fig|520762.4.peg.208"/>
<keyword evidence="1 6" id="KW-0963">Cytoplasm</keyword>
<dbReference type="GO" id="GO:0046933">
    <property type="term" value="F:proton-transporting ATP synthase activity, rotational mechanism"/>
    <property type="evidence" value="ECO:0007669"/>
    <property type="project" value="InterPro"/>
</dbReference>
<keyword evidence="10" id="KW-1185">Reference proteome</keyword>
<protein>
    <recommendedName>
        <fullName evidence="6 7">Xanthine phosphoribosyltransferase</fullName>
        <shortName evidence="6">XPRTase</shortName>
        <ecNumber evidence="6 7">2.4.2.22</ecNumber>
    </recommendedName>
</protein>
<evidence type="ECO:0000256" key="6">
    <source>
        <dbReference type="HAMAP-Rule" id="MF_01184"/>
    </source>
</evidence>
<keyword evidence="4 6" id="KW-0660">Purine salvage</keyword>
<keyword evidence="3 6" id="KW-0808">Transferase</keyword>
<dbReference type="GO" id="GO:0045259">
    <property type="term" value="C:proton-transporting ATP synthase complex"/>
    <property type="evidence" value="ECO:0007669"/>
    <property type="project" value="UniProtKB-KW"/>
</dbReference>
<comment type="subunit">
    <text evidence="6">Homodimer.</text>
</comment>
<evidence type="ECO:0000313" key="9">
    <source>
        <dbReference type="EMBL" id="KXG78651.1"/>
    </source>
</evidence>
<keyword evidence="5" id="KW-0066">ATP synthesis</keyword>
<feature type="domain" description="Phosphoribosyltransferase" evidence="8">
    <location>
        <begin position="33"/>
        <end position="157"/>
    </location>
</feature>
<evidence type="ECO:0000313" key="10">
    <source>
        <dbReference type="Proteomes" id="UP000070456"/>
    </source>
</evidence>
<evidence type="ECO:0000256" key="5">
    <source>
        <dbReference type="ARBA" id="ARBA00023196"/>
    </source>
</evidence>
<dbReference type="EMBL" id="LOEE01000004">
    <property type="protein sequence ID" value="KXG78651.1"/>
    <property type="molecule type" value="Genomic_DNA"/>
</dbReference>
<comment type="function">
    <text evidence="6">Converts the preformed base xanthine, a product of nucleic acid breakdown, to xanthosine 5'-monophosphate (XMP), so it can be reused for RNA or DNA synthesis.</text>
</comment>
<dbReference type="PANTHER" id="PTHR43864:SF1">
    <property type="entry name" value="XANTHINE PHOSPHORIBOSYLTRANSFERASE"/>
    <property type="match status" value="1"/>
</dbReference>
<accession>A0A140LDM6</accession>
<dbReference type="CDD" id="cd06223">
    <property type="entry name" value="PRTases_typeI"/>
    <property type="match status" value="1"/>
</dbReference>
<gene>
    <name evidence="6 9" type="primary">xpt</name>
    <name evidence="9" type="ORF">AN619_01770</name>
</gene>
<feature type="binding site" evidence="6">
    <location>
        <position position="156"/>
    </location>
    <ligand>
        <name>xanthine</name>
        <dbReference type="ChEBI" id="CHEBI:17712"/>
    </ligand>
</feature>
<dbReference type="InterPro" id="IPR050118">
    <property type="entry name" value="Pur/Pyrimidine_PRTase"/>
</dbReference>
<evidence type="ECO:0000256" key="3">
    <source>
        <dbReference type="ARBA" id="ARBA00022679"/>
    </source>
</evidence>
<dbReference type="Pfam" id="PF00156">
    <property type="entry name" value="Pribosyltran"/>
    <property type="match status" value="1"/>
</dbReference>
<evidence type="ECO:0000256" key="1">
    <source>
        <dbReference type="ARBA" id="ARBA00022490"/>
    </source>
</evidence>
<proteinExistence type="inferred from homology"/>
<dbReference type="SUPFAM" id="SSF53271">
    <property type="entry name" value="PRTase-like"/>
    <property type="match status" value="1"/>
</dbReference>
<dbReference type="RefSeq" id="WP_068554160.1">
    <property type="nucleotide sequence ID" value="NZ_LOEE01000004.1"/>
</dbReference>
<dbReference type="PANTHER" id="PTHR43864">
    <property type="entry name" value="HYPOXANTHINE/GUANINE PHOSPHORIBOSYLTRANSFERASE"/>
    <property type="match status" value="1"/>
</dbReference>
<evidence type="ECO:0000256" key="2">
    <source>
        <dbReference type="ARBA" id="ARBA00022676"/>
    </source>
</evidence>
<dbReference type="InterPro" id="IPR020781">
    <property type="entry name" value="ATPase_OSCP/d_CS"/>
</dbReference>
<dbReference type="GO" id="GO:0046110">
    <property type="term" value="P:xanthine metabolic process"/>
    <property type="evidence" value="ECO:0007669"/>
    <property type="project" value="UniProtKB-UniRule"/>
</dbReference>
<dbReference type="GO" id="GO:0006166">
    <property type="term" value="P:purine ribonucleoside salvage"/>
    <property type="evidence" value="ECO:0007669"/>
    <property type="project" value="UniProtKB-KW"/>
</dbReference>
<feature type="binding site" evidence="6">
    <location>
        <position position="20"/>
    </location>
    <ligand>
        <name>xanthine</name>
        <dbReference type="ChEBI" id="CHEBI:17712"/>
    </ligand>
</feature>
<name>A0A140LDM6_9FIRM</name>
<dbReference type="InterPro" id="IPR029057">
    <property type="entry name" value="PRTase-like"/>
</dbReference>
<dbReference type="NCBIfam" id="NF006671">
    <property type="entry name" value="PRK09219.1"/>
    <property type="match status" value="1"/>
</dbReference>
<comment type="similarity">
    <text evidence="6">Belongs to the purine/pyrimidine phosphoribosyltransferase family. Xpt subfamily.</text>
</comment>
<dbReference type="GO" id="GO:0005737">
    <property type="term" value="C:cytoplasm"/>
    <property type="evidence" value="ECO:0007669"/>
    <property type="project" value="UniProtKB-SubCell"/>
</dbReference>
<keyword evidence="5" id="KW-0139">CF(1)</keyword>
<keyword evidence="2 6" id="KW-0328">Glycosyltransferase</keyword>